<dbReference type="EMBL" id="JARKNE010000001">
    <property type="protein sequence ID" value="KAK5844431.1"/>
    <property type="molecule type" value="Genomic_DNA"/>
</dbReference>
<keyword evidence="2" id="KW-1185">Reference proteome</keyword>
<comment type="caution">
    <text evidence="1">The sequence shown here is derived from an EMBL/GenBank/DDBJ whole genome shotgun (WGS) entry which is preliminary data.</text>
</comment>
<gene>
    <name evidence="1" type="ORF">PVK06_000570</name>
</gene>
<proteinExistence type="predicted"/>
<evidence type="ECO:0000313" key="1">
    <source>
        <dbReference type="EMBL" id="KAK5844431.1"/>
    </source>
</evidence>
<sequence>MGREKVEKERGGRGEEFRPAAGHWTAFRASCWRGGEDLTDGAALVRWQRQQGGWLRRWSDEWLGQKQG</sequence>
<evidence type="ECO:0000313" key="2">
    <source>
        <dbReference type="Proteomes" id="UP001358586"/>
    </source>
</evidence>
<dbReference type="Proteomes" id="UP001358586">
    <property type="component" value="Chromosome 1"/>
</dbReference>
<accession>A0ABR0QZN9</accession>
<reference evidence="1 2" key="1">
    <citation type="submission" date="2023-03" db="EMBL/GenBank/DDBJ databases">
        <title>WGS of Gossypium arboreum.</title>
        <authorList>
            <person name="Yu D."/>
        </authorList>
    </citation>
    <scope>NUCLEOTIDE SEQUENCE [LARGE SCALE GENOMIC DNA]</scope>
    <source>
        <tissue evidence="1">Leaf</tissue>
    </source>
</reference>
<protein>
    <submittedName>
        <fullName evidence="1">Uncharacterized protein</fullName>
    </submittedName>
</protein>
<name>A0ABR0QZN9_GOSAR</name>
<organism evidence="1 2">
    <name type="scientific">Gossypium arboreum</name>
    <name type="common">Tree cotton</name>
    <name type="synonym">Gossypium nanking</name>
    <dbReference type="NCBI Taxonomy" id="29729"/>
    <lineage>
        <taxon>Eukaryota</taxon>
        <taxon>Viridiplantae</taxon>
        <taxon>Streptophyta</taxon>
        <taxon>Embryophyta</taxon>
        <taxon>Tracheophyta</taxon>
        <taxon>Spermatophyta</taxon>
        <taxon>Magnoliopsida</taxon>
        <taxon>eudicotyledons</taxon>
        <taxon>Gunneridae</taxon>
        <taxon>Pentapetalae</taxon>
        <taxon>rosids</taxon>
        <taxon>malvids</taxon>
        <taxon>Malvales</taxon>
        <taxon>Malvaceae</taxon>
        <taxon>Malvoideae</taxon>
        <taxon>Gossypium</taxon>
    </lineage>
</organism>